<dbReference type="GO" id="GO:0018845">
    <property type="term" value="F:2-hydroxychromene-2-carboxylate isomerase activity"/>
    <property type="evidence" value="ECO:0007669"/>
    <property type="project" value="UniProtKB-UniRule"/>
</dbReference>
<evidence type="ECO:0000313" key="4">
    <source>
        <dbReference type="EMBL" id="PTU29067.1"/>
    </source>
</evidence>
<name>A0A2T5MBH2_9GAMM</name>
<gene>
    <name evidence="4" type="ORF">CJD38_17050</name>
</gene>
<feature type="active site" description="Nucleophile" evidence="2">
    <location>
        <position position="13"/>
    </location>
</feature>
<dbReference type="Gene3D" id="3.40.30.10">
    <property type="entry name" value="Glutaredoxin"/>
    <property type="match status" value="1"/>
</dbReference>
<dbReference type="RefSeq" id="WP_107941598.1">
    <property type="nucleotide sequence ID" value="NZ_QANS01000008.1"/>
</dbReference>
<comment type="catalytic activity">
    <reaction evidence="1">
        <text>2-hydroxychromene-2-carboxylate = (3E)-4-(2-hydroxyphenyl)-2-oxobut-3-enoate</text>
        <dbReference type="Rhea" id="RHEA:27401"/>
        <dbReference type="ChEBI" id="CHEBI:59350"/>
        <dbReference type="ChEBI" id="CHEBI:59353"/>
        <dbReference type="EC" id="5.99.1.4"/>
    </reaction>
</comment>
<dbReference type="EC" id="5.99.1.4" evidence="1"/>
<keyword evidence="5" id="KW-1185">Reference proteome</keyword>
<dbReference type="AlphaFoldDB" id="A0A2T5MBH2"/>
<sequence>MRDTLEYFFSFRSPYSYISGPRAFDLAKRYNIELVWRGVRPMAMRGQPLPRSKQFYILRDTAREADRLGMPFGKIHDPLGEGVWRCLTIAELAKAQGRLSEFVLAASRASWAEGIDVNLDAPLRAICEKVGLNWNDCVAAIANAEFRQRVEENTARLSQLGQWGVPTFLFRGEAFWGQDRIQDLEAVLTAAGLAAPNAGTIAK</sequence>
<dbReference type="InterPro" id="IPR051924">
    <property type="entry name" value="GST_Kappa/NadH"/>
</dbReference>
<organism evidence="4 5">
    <name type="scientific">Stenotrophobium rhamnosiphilum</name>
    <dbReference type="NCBI Taxonomy" id="2029166"/>
    <lineage>
        <taxon>Bacteria</taxon>
        <taxon>Pseudomonadati</taxon>
        <taxon>Pseudomonadota</taxon>
        <taxon>Gammaproteobacteria</taxon>
        <taxon>Nevskiales</taxon>
        <taxon>Nevskiaceae</taxon>
        <taxon>Stenotrophobium</taxon>
    </lineage>
</organism>
<comment type="caution">
    <text evidence="4">The sequence shown here is derived from an EMBL/GenBank/DDBJ whole genome shotgun (WGS) entry which is preliminary data.</text>
</comment>
<evidence type="ECO:0000259" key="3">
    <source>
        <dbReference type="Pfam" id="PF01323"/>
    </source>
</evidence>
<evidence type="ECO:0000313" key="5">
    <source>
        <dbReference type="Proteomes" id="UP000244248"/>
    </source>
</evidence>
<proteinExistence type="inferred from homology"/>
<dbReference type="GO" id="GO:0016491">
    <property type="term" value="F:oxidoreductase activity"/>
    <property type="evidence" value="ECO:0007669"/>
    <property type="project" value="InterPro"/>
</dbReference>
<dbReference type="PANTHER" id="PTHR42943">
    <property type="entry name" value="GLUTATHIONE S-TRANSFERASE KAPPA"/>
    <property type="match status" value="1"/>
</dbReference>
<accession>A0A2T5MBH2</accession>
<feature type="domain" description="DSBA-like thioredoxin" evidence="3">
    <location>
        <begin position="4"/>
        <end position="187"/>
    </location>
</feature>
<dbReference type="PIRSF" id="PIRSF006386">
    <property type="entry name" value="HCCAis_GSTk"/>
    <property type="match status" value="1"/>
</dbReference>
<dbReference type="EMBL" id="QANS01000008">
    <property type="protein sequence ID" value="PTU29067.1"/>
    <property type="molecule type" value="Genomic_DNA"/>
</dbReference>
<keyword evidence="1" id="KW-0413">Isomerase</keyword>
<reference evidence="4 5" key="1">
    <citation type="submission" date="2018-04" db="EMBL/GenBank/DDBJ databases">
        <title>Novel species isolated from glacier.</title>
        <authorList>
            <person name="Liu Q."/>
            <person name="Xin Y.-H."/>
        </authorList>
    </citation>
    <scope>NUCLEOTIDE SEQUENCE [LARGE SCALE GENOMIC DNA]</scope>
    <source>
        <strain evidence="4 5">GT1R17</strain>
    </source>
</reference>
<evidence type="ECO:0000256" key="2">
    <source>
        <dbReference type="PIRSR" id="PIRSR006386-1"/>
    </source>
</evidence>
<dbReference type="InterPro" id="IPR014440">
    <property type="entry name" value="HCCAis_GSTk"/>
</dbReference>
<comment type="similarity">
    <text evidence="1">Belongs to the GST superfamily. NadH family.</text>
</comment>
<evidence type="ECO:0000256" key="1">
    <source>
        <dbReference type="PIRNR" id="PIRNR006386"/>
    </source>
</evidence>
<dbReference type="InterPro" id="IPR036249">
    <property type="entry name" value="Thioredoxin-like_sf"/>
</dbReference>
<dbReference type="Pfam" id="PF01323">
    <property type="entry name" value="DSBA"/>
    <property type="match status" value="1"/>
</dbReference>
<dbReference type="SUPFAM" id="SSF52833">
    <property type="entry name" value="Thioredoxin-like"/>
    <property type="match status" value="1"/>
</dbReference>
<dbReference type="PANTHER" id="PTHR42943:SF2">
    <property type="entry name" value="GLUTATHIONE S-TRANSFERASE KAPPA 1"/>
    <property type="match status" value="1"/>
</dbReference>
<dbReference type="OrthoDB" id="5244108at2"/>
<dbReference type="InterPro" id="IPR001853">
    <property type="entry name" value="DSBA-like_thioredoxin_dom"/>
</dbReference>
<protein>
    <recommendedName>
        <fullName evidence="1">2-hydroxychromene-2-carboxylate isomerase</fullName>
        <ecNumber evidence="1">5.99.1.4</ecNumber>
    </recommendedName>
</protein>
<dbReference type="Proteomes" id="UP000244248">
    <property type="component" value="Unassembled WGS sequence"/>
</dbReference>